<proteinExistence type="inferred from homology"/>
<evidence type="ECO:0000256" key="4">
    <source>
        <dbReference type="ARBA" id="ARBA00022771"/>
    </source>
</evidence>
<protein>
    <recommendedName>
        <fullName evidence="2">RING-type E3 ubiquitin transferase</fullName>
        <ecNumber evidence="2">2.3.2.27</ecNumber>
    </recommendedName>
</protein>
<evidence type="ECO:0000256" key="2">
    <source>
        <dbReference type="ARBA" id="ARBA00012483"/>
    </source>
</evidence>
<name>A0A921R3Q7_SORBI</name>
<dbReference type="Pfam" id="PF13639">
    <property type="entry name" value="zf-RING_2"/>
    <property type="match status" value="1"/>
</dbReference>
<keyword evidence="5" id="KW-0862">Zinc</keyword>
<accession>A0A921R3Q7</accession>
<gene>
    <name evidence="10" type="ORF">BDA96_04G117900</name>
</gene>
<reference evidence="10" key="2">
    <citation type="submission" date="2020-10" db="EMBL/GenBank/DDBJ databases">
        <authorList>
            <person name="Cooper E.A."/>
            <person name="Brenton Z.W."/>
            <person name="Flinn B.S."/>
            <person name="Jenkins J."/>
            <person name="Shu S."/>
            <person name="Flowers D."/>
            <person name="Luo F."/>
            <person name="Wang Y."/>
            <person name="Xia P."/>
            <person name="Barry K."/>
            <person name="Daum C."/>
            <person name="Lipzen A."/>
            <person name="Yoshinaga Y."/>
            <person name="Schmutz J."/>
            <person name="Saski C."/>
            <person name="Vermerris W."/>
            <person name="Kresovich S."/>
        </authorList>
    </citation>
    <scope>NUCLEOTIDE SEQUENCE</scope>
</reference>
<sequence length="232" mass="24903">MDCCLRVYGLAIANMVCVGGTGFLVYALVKLARTPHRHSTAGIVVVSIFLVFWLALNATIYPAFCGSLFPWSTLGRCLAPPLTAVRWLLCFPCRCARRRLMRGGGGDDERAGALPQFIVQSHHQAGYSIGIGVGGVLPREPPAGSRRARGVAAATATAADIIPTSYEQPDGGDGSPDCAVCLGAVEKGEMVKRLPVCLHKFHQECIDLWLRNHSTCPVCRCNVFAPLPDQLV</sequence>
<evidence type="ECO:0000256" key="6">
    <source>
        <dbReference type="ARBA" id="ARBA00024209"/>
    </source>
</evidence>
<evidence type="ECO:0000259" key="9">
    <source>
        <dbReference type="PROSITE" id="PS50089"/>
    </source>
</evidence>
<dbReference type="Gene3D" id="3.30.40.10">
    <property type="entry name" value="Zinc/RING finger domain, C3HC4 (zinc finger)"/>
    <property type="match status" value="1"/>
</dbReference>
<comment type="similarity">
    <text evidence="6">Belongs to the RING-type zinc finger family. ATL subfamily.</text>
</comment>
<feature type="transmembrane region" description="Helical" evidence="8">
    <location>
        <begin position="6"/>
        <end position="29"/>
    </location>
</feature>
<dbReference type="EC" id="2.3.2.27" evidence="2"/>
<dbReference type="EMBL" id="CM027683">
    <property type="protein sequence ID" value="KAG0532563.1"/>
    <property type="molecule type" value="Genomic_DNA"/>
</dbReference>
<organism evidence="10 11">
    <name type="scientific">Sorghum bicolor</name>
    <name type="common">Sorghum</name>
    <name type="synonym">Sorghum vulgare</name>
    <dbReference type="NCBI Taxonomy" id="4558"/>
    <lineage>
        <taxon>Eukaryota</taxon>
        <taxon>Viridiplantae</taxon>
        <taxon>Streptophyta</taxon>
        <taxon>Embryophyta</taxon>
        <taxon>Tracheophyta</taxon>
        <taxon>Spermatophyta</taxon>
        <taxon>Magnoliopsida</taxon>
        <taxon>Liliopsida</taxon>
        <taxon>Poales</taxon>
        <taxon>Poaceae</taxon>
        <taxon>PACMAD clade</taxon>
        <taxon>Panicoideae</taxon>
        <taxon>Andropogonodae</taxon>
        <taxon>Andropogoneae</taxon>
        <taxon>Sorghinae</taxon>
        <taxon>Sorghum</taxon>
    </lineage>
</organism>
<evidence type="ECO:0000256" key="8">
    <source>
        <dbReference type="SAM" id="Phobius"/>
    </source>
</evidence>
<dbReference type="InterPro" id="IPR001841">
    <property type="entry name" value="Znf_RING"/>
</dbReference>
<dbReference type="Proteomes" id="UP000807115">
    <property type="component" value="Chromosome 4"/>
</dbReference>
<keyword evidence="8" id="KW-0812">Transmembrane</keyword>
<dbReference type="AlphaFoldDB" id="A0A921R3Q7"/>
<keyword evidence="4 7" id="KW-0863">Zinc-finger</keyword>
<evidence type="ECO:0000313" key="11">
    <source>
        <dbReference type="Proteomes" id="UP000807115"/>
    </source>
</evidence>
<dbReference type="PANTHER" id="PTHR14155">
    <property type="entry name" value="RING FINGER DOMAIN-CONTAINING"/>
    <property type="match status" value="1"/>
</dbReference>
<evidence type="ECO:0000256" key="1">
    <source>
        <dbReference type="ARBA" id="ARBA00000900"/>
    </source>
</evidence>
<dbReference type="GO" id="GO:0061630">
    <property type="term" value="F:ubiquitin protein ligase activity"/>
    <property type="evidence" value="ECO:0007669"/>
    <property type="project" value="UniProtKB-EC"/>
</dbReference>
<reference evidence="10" key="1">
    <citation type="journal article" date="2019" name="BMC Genomics">
        <title>A new reference genome for Sorghum bicolor reveals high levels of sequence similarity between sweet and grain genotypes: implications for the genetics of sugar metabolism.</title>
        <authorList>
            <person name="Cooper E.A."/>
            <person name="Brenton Z.W."/>
            <person name="Flinn B.S."/>
            <person name="Jenkins J."/>
            <person name="Shu S."/>
            <person name="Flowers D."/>
            <person name="Luo F."/>
            <person name="Wang Y."/>
            <person name="Xia P."/>
            <person name="Barry K."/>
            <person name="Daum C."/>
            <person name="Lipzen A."/>
            <person name="Yoshinaga Y."/>
            <person name="Schmutz J."/>
            <person name="Saski C."/>
            <person name="Vermerris W."/>
            <person name="Kresovich S."/>
        </authorList>
    </citation>
    <scope>NUCLEOTIDE SEQUENCE</scope>
</reference>
<evidence type="ECO:0000256" key="7">
    <source>
        <dbReference type="PROSITE-ProRule" id="PRU00175"/>
    </source>
</evidence>
<evidence type="ECO:0000256" key="5">
    <source>
        <dbReference type="ARBA" id="ARBA00022833"/>
    </source>
</evidence>
<comment type="catalytic activity">
    <reaction evidence="1">
        <text>S-ubiquitinyl-[E2 ubiquitin-conjugating enzyme]-L-cysteine + [acceptor protein]-L-lysine = [E2 ubiquitin-conjugating enzyme]-L-cysteine + N(6)-ubiquitinyl-[acceptor protein]-L-lysine.</text>
        <dbReference type="EC" id="2.3.2.27"/>
    </reaction>
</comment>
<keyword evidence="8" id="KW-0472">Membrane</keyword>
<dbReference type="GO" id="GO:0008270">
    <property type="term" value="F:zinc ion binding"/>
    <property type="evidence" value="ECO:0007669"/>
    <property type="project" value="UniProtKB-KW"/>
</dbReference>
<dbReference type="SMART" id="SM00184">
    <property type="entry name" value="RING"/>
    <property type="match status" value="1"/>
</dbReference>
<comment type="caution">
    <text evidence="10">The sequence shown here is derived from an EMBL/GenBank/DDBJ whole genome shotgun (WGS) entry which is preliminary data.</text>
</comment>
<keyword evidence="8" id="KW-1133">Transmembrane helix</keyword>
<evidence type="ECO:0000313" key="10">
    <source>
        <dbReference type="EMBL" id="KAG0532563.1"/>
    </source>
</evidence>
<dbReference type="PANTHER" id="PTHR14155:SF625">
    <property type="entry name" value="OS02G0248240 PROTEIN"/>
    <property type="match status" value="1"/>
</dbReference>
<dbReference type="PROSITE" id="PS50089">
    <property type="entry name" value="ZF_RING_2"/>
    <property type="match status" value="1"/>
</dbReference>
<evidence type="ECO:0000256" key="3">
    <source>
        <dbReference type="ARBA" id="ARBA00022723"/>
    </source>
</evidence>
<feature type="transmembrane region" description="Helical" evidence="8">
    <location>
        <begin position="41"/>
        <end position="64"/>
    </location>
</feature>
<feature type="domain" description="RING-type" evidence="9">
    <location>
        <begin position="178"/>
        <end position="220"/>
    </location>
</feature>
<dbReference type="SUPFAM" id="SSF57850">
    <property type="entry name" value="RING/U-box"/>
    <property type="match status" value="1"/>
</dbReference>
<dbReference type="InterPro" id="IPR053238">
    <property type="entry name" value="RING-H2_zinc_finger"/>
</dbReference>
<dbReference type="InterPro" id="IPR013083">
    <property type="entry name" value="Znf_RING/FYVE/PHD"/>
</dbReference>
<keyword evidence="3" id="KW-0479">Metal-binding</keyword>